<gene>
    <name evidence="2" type="ORF">NDU88_004385</name>
</gene>
<evidence type="ECO:0000313" key="2">
    <source>
        <dbReference type="EMBL" id="KAJ1099283.1"/>
    </source>
</evidence>
<protein>
    <submittedName>
        <fullName evidence="2">Uncharacterized protein</fullName>
    </submittedName>
</protein>
<evidence type="ECO:0000256" key="1">
    <source>
        <dbReference type="SAM" id="MobiDB-lite"/>
    </source>
</evidence>
<reference evidence="2" key="1">
    <citation type="journal article" date="2022" name="bioRxiv">
        <title>Sequencing and chromosome-scale assembly of the giantPleurodeles waltlgenome.</title>
        <authorList>
            <person name="Brown T."/>
            <person name="Elewa A."/>
            <person name="Iarovenko S."/>
            <person name="Subramanian E."/>
            <person name="Araus A.J."/>
            <person name="Petzold A."/>
            <person name="Susuki M."/>
            <person name="Suzuki K.-i.T."/>
            <person name="Hayashi T."/>
            <person name="Toyoda A."/>
            <person name="Oliveira C."/>
            <person name="Osipova E."/>
            <person name="Leigh N.D."/>
            <person name="Simon A."/>
            <person name="Yun M.H."/>
        </authorList>
    </citation>
    <scope>NUCLEOTIDE SEQUENCE</scope>
    <source>
        <strain evidence="2">20211129_DDA</strain>
        <tissue evidence="2">Liver</tissue>
    </source>
</reference>
<dbReference type="EMBL" id="JANPWB010000014">
    <property type="protein sequence ID" value="KAJ1099283.1"/>
    <property type="molecule type" value="Genomic_DNA"/>
</dbReference>
<proteinExistence type="predicted"/>
<name>A0AAV7MDW6_PLEWA</name>
<keyword evidence="3" id="KW-1185">Reference proteome</keyword>
<evidence type="ECO:0000313" key="3">
    <source>
        <dbReference type="Proteomes" id="UP001066276"/>
    </source>
</evidence>
<dbReference type="AlphaFoldDB" id="A0AAV7MDW6"/>
<dbReference type="Proteomes" id="UP001066276">
    <property type="component" value="Chromosome 10"/>
</dbReference>
<feature type="region of interest" description="Disordered" evidence="1">
    <location>
        <begin position="141"/>
        <end position="162"/>
    </location>
</feature>
<comment type="caution">
    <text evidence="2">The sequence shown here is derived from an EMBL/GenBank/DDBJ whole genome shotgun (WGS) entry which is preliminary data.</text>
</comment>
<accession>A0AAV7MDW6</accession>
<sequence>MGLDGAQGLLGCVWRAGALGAAPVTRTLAVAGDARAECDGCDNSWWHVRQALWVALGPQRLRTRITLPPILHLHQRQGPIPTAIHNDPGFLKEGVAALQVPNSADLRHQGQSAATMVKNKGSKVSQMNKIVYYTEPVQPLPQTEKEGEQGLKAPEQDIEDPIPSMNDLMVAIQGSKTEEIHKIDEVAVEVNLLLADIHKILDQVGTTEQDITALQVEMGHLLKTVLDLQKLTVQLEKCAEDSEGHSRRNKLRFVGFLERAKGPSDELEEWITATLKPTRLSKFFSIERAQGLWSLHRSRGLLTCNDSPPRLLSAMYPNTGPPLYQGQPIFKFPHYTQ</sequence>
<organism evidence="2 3">
    <name type="scientific">Pleurodeles waltl</name>
    <name type="common">Iberian ribbed newt</name>
    <dbReference type="NCBI Taxonomy" id="8319"/>
    <lineage>
        <taxon>Eukaryota</taxon>
        <taxon>Metazoa</taxon>
        <taxon>Chordata</taxon>
        <taxon>Craniata</taxon>
        <taxon>Vertebrata</taxon>
        <taxon>Euteleostomi</taxon>
        <taxon>Amphibia</taxon>
        <taxon>Batrachia</taxon>
        <taxon>Caudata</taxon>
        <taxon>Salamandroidea</taxon>
        <taxon>Salamandridae</taxon>
        <taxon>Pleurodelinae</taxon>
        <taxon>Pleurodeles</taxon>
    </lineage>
</organism>